<feature type="compositionally biased region" description="Basic and acidic residues" evidence="1">
    <location>
        <begin position="19"/>
        <end position="28"/>
    </location>
</feature>
<evidence type="ECO:0000256" key="1">
    <source>
        <dbReference type="SAM" id="MobiDB-lite"/>
    </source>
</evidence>
<evidence type="ECO:0000313" key="2">
    <source>
        <dbReference type="EMBL" id="KAF3443253.1"/>
    </source>
</evidence>
<accession>A0A8K0H0A1</accession>
<gene>
    <name evidence="2" type="ORF">FNV43_RR12935</name>
</gene>
<feature type="compositionally biased region" description="Polar residues" evidence="1">
    <location>
        <begin position="29"/>
        <end position="42"/>
    </location>
</feature>
<feature type="region of interest" description="Disordered" evidence="1">
    <location>
        <begin position="1"/>
        <end position="106"/>
    </location>
</feature>
<dbReference type="PANTHER" id="PTHR34947">
    <property type="entry name" value="TRANSMEMBRANE PROTEIN"/>
    <property type="match status" value="1"/>
</dbReference>
<feature type="compositionally biased region" description="Basic and acidic residues" evidence="1">
    <location>
        <begin position="71"/>
        <end position="87"/>
    </location>
</feature>
<sequence length="132" mass="14670">MLSSYPIGNSSPCESTINSDEHATKIDKNQQTGLGLMQSTKAPYSVEQVVVEVDDDDDEEQGREAGQLVTVKDEEKEVSVAPDHEGDQGEENGLITSGDHEENDVQGIQLLRTEEFNKKCEEFIRKMREGIN</sequence>
<dbReference type="PANTHER" id="PTHR34947:SF3">
    <property type="entry name" value="TRANSMEMBRANE PROTEIN"/>
    <property type="match status" value="1"/>
</dbReference>
<proteinExistence type="predicted"/>
<feature type="compositionally biased region" description="Acidic residues" evidence="1">
    <location>
        <begin position="52"/>
        <end position="61"/>
    </location>
</feature>
<dbReference type="AlphaFoldDB" id="A0A8K0H0A1"/>
<keyword evidence="3" id="KW-1185">Reference proteome</keyword>
<protein>
    <submittedName>
        <fullName evidence="2">Uncharacterized protein</fullName>
    </submittedName>
</protein>
<evidence type="ECO:0000313" key="3">
    <source>
        <dbReference type="Proteomes" id="UP000796880"/>
    </source>
</evidence>
<dbReference type="Proteomes" id="UP000796880">
    <property type="component" value="Unassembled WGS sequence"/>
</dbReference>
<dbReference type="OrthoDB" id="1727102at2759"/>
<dbReference type="EMBL" id="VOIH02000006">
    <property type="protein sequence ID" value="KAF3443253.1"/>
    <property type="molecule type" value="Genomic_DNA"/>
</dbReference>
<comment type="caution">
    <text evidence="2">The sequence shown here is derived from an EMBL/GenBank/DDBJ whole genome shotgun (WGS) entry which is preliminary data.</text>
</comment>
<name>A0A8K0H0A1_9ROSA</name>
<reference evidence="2" key="1">
    <citation type="submission" date="2020-03" db="EMBL/GenBank/DDBJ databases">
        <title>A high-quality chromosome-level genome assembly of a woody plant with both climbing and erect habits, Rhamnella rubrinervis.</title>
        <authorList>
            <person name="Lu Z."/>
            <person name="Yang Y."/>
            <person name="Zhu X."/>
            <person name="Sun Y."/>
        </authorList>
    </citation>
    <scope>NUCLEOTIDE SEQUENCE</scope>
    <source>
        <strain evidence="2">BYM</strain>
        <tissue evidence="2">Leaf</tissue>
    </source>
</reference>
<feature type="compositionally biased region" description="Polar residues" evidence="1">
    <location>
        <begin position="1"/>
        <end position="18"/>
    </location>
</feature>
<organism evidence="2 3">
    <name type="scientific">Rhamnella rubrinervis</name>
    <dbReference type="NCBI Taxonomy" id="2594499"/>
    <lineage>
        <taxon>Eukaryota</taxon>
        <taxon>Viridiplantae</taxon>
        <taxon>Streptophyta</taxon>
        <taxon>Embryophyta</taxon>
        <taxon>Tracheophyta</taxon>
        <taxon>Spermatophyta</taxon>
        <taxon>Magnoliopsida</taxon>
        <taxon>eudicotyledons</taxon>
        <taxon>Gunneridae</taxon>
        <taxon>Pentapetalae</taxon>
        <taxon>rosids</taxon>
        <taxon>fabids</taxon>
        <taxon>Rosales</taxon>
        <taxon>Rhamnaceae</taxon>
        <taxon>rhamnoid group</taxon>
        <taxon>Rhamneae</taxon>
        <taxon>Rhamnella</taxon>
    </lineage>
</organism>